<comment type="similarity">
    <text evidence="3 9">Belongs to the methylenetetrahydrofolate reductase family.</text>
</comment>
<name>A0ABT1LFE2_9HYPH</name>
<accession>A0ABT1LFE2</accession>
<dbReference type="EMBL" id="JANCLU010000018">
    <property type="protein sequence ID" value="MCP8940215.1"/>
    <property type="molecule type" value="Genomic_DNA"/>
</dbReference>
<comment type="pathway">
    <text evidence="7">Amino-acid biosynthesis; L-methionine biosynthesis via de novo pathway.</text>
</comment>
<dbReference type="PANTHER" id="PTHR45754">
    <property type="entry name" value="METHYLENETETRAHYDROFOLATE REDUCTASE"/>
    <property type="match status" value="1"/>
</dbReference>
<evidence type="ECO:0000256" key="1">
    <source>
        <dbReference type="ARBA" id="ARBA00001974"/>
    </source>
</evidence>
<dbReference type="Proteomes" id="UP001205890">
    <property type="component" value="Unassembled WGS sequence"/>
</dbReference>
<gene>
    <name evidence="11" type="ORF">NK718_16945</name>
</gene>
<keyword evidence="12" id="KW-1185">Reference proteome</keyword>
<evidence type="ECO:0000256" key="10">
    <source>
        <dbReference type="SAM" id="MobiDB-lite"/>
    </source>
</evidence>
<keyword evidence="6 9" id="KW-0560">Oxidoreductase</keyword>
<keyword evidence="4 9" id="KW-0285">Flavoprotein</keyword>
<reference evidence="11 12" key="1">
    <citation type="submission" date="2022-07" db="EMBL/GenBank/DDBJ databases">
        <authorList>
            <person name="Li W.-J."/>
            <person name="Deng Q.-Q."/>
        </authorList>
    </citation>
    <scope>NUCLEOTIDE SEQUENCE [LARGE SCALE GENOMIC DNA]</scope>
    <source>
        <strain evidence="11 12">SYSU M60028</strain>
    </source>
</reference>
<keyword evidence="5 9" id="KW-0274">FAD</keyword>
<comment type="catalytic activity">
    <reaction evidence="8">
        <text>(6S)-5-methyl-5,6,7,8-tetrahydrofolate + NAD(+) = (6R)-5,10-methylene-5,6,7,8-tetrahydrofolate + NADH + H(+)</text>
        <dbReference type="Rhea" id="RHEA:19821"/>
        <dbReference type="ChEBI" id="CHEBI:15378"/>
        <dbReference type="ChEBI" id="CHEBI:15636"/>
        <dbReference type="ChEBI" id="CHEBI:18608"/>
        <dbReference type="ChEBI" id="CHEBI:57540"/>
        <dbReference type="ChEBI" id="CHEBI:57945"/>
        <dbReference type="EC" id="1.5.1.54"/>
    </reaction>
    <physiologicalReaction direction="right-to-left" evidence="8">
        <dbReference type="Rhea" id="RHEA:19823"/>
    </physiologicalReaction>
</comment>
<evidence type="ECO:0000313" key="11">
    <source>
        <dbReference type="EMBL" id="MCP8940215.1"/>
    </source>
</evidence>
<protein>
    <recommendedName>
        <fullName evidence="9">Methylenetetrahydrofolate reductase</fullName>
    </recommendedName>
</protein>
<evidence type="ECO:0000256" key="2">
    <source>
        <dbReference type="ARBA" id="ARBA00004777"/>
    </source>
</evidence>
<sequence>MRPHPDDIGPEPHAPLPPLPGHSSRGRLERVLRRGEFAVTAELNPPDSGDAEDVYERAHIFEGWVDGINATDGSGAHCHMSSVAICALLTRIGYSPVMQISCRDYNRIAIQGNVLGAAALGVCNVLALTGDGVQCGDHPEAKPVFDLDSTSLLHTLRTMRDEQRFLSGRKLSSAPQLFLGAAENPFAPPFDFRPLRLAKKIAAGAQFCQTQYCFDVPRFRQFMARVRDLGLHEKCFILVGVGPLASARTAKWMRANVAGVHIPDPVIARLEGAADQKREGKRLCIDIIQEVREIPGVAGIHVMAYRQEEYVSEIVHESGVLRGRTPWRRDFQPRLEAVESLGSG</sequence>
<comment type="caution">
    <text evidence="11">The sequence shown here is derived from an EMBL/GenBank/DDBJ whole genome shotgun (WGS) entry which is preliminary data.</text>
</comment>
<evidence type="ECO:0000256" key="7">
    <source>
        <dbReference type="ARBA" id="ARBA00034478"/>
    </source>
</evidence>
<comment type="pathway">
    <text evidence="2 9">One-carbon metabolism; tetrahydrofolate interconversion.</text>
</comment>
<evidence type="ECO:0000256" key="6">
    <source>
        <dbReference type="ARBA" id="ARBA00023002"/>
    </source>
</evidence>
<dbReference type="InterPro" id="IPR029041">
    <property type="entry name" value="FAD-linked_oxidoreductase-like"/>
</dbReference>
<evidence type="ECO:0000313" key="12">
    <source>
        <dbReference type="Proteomes" id="UP001205890"/>
    </source>
</evidence>
<dbReference type="RefSeq" id="WP_254744682.1">
    <property type="nucleotide sequence ID" value="NZ_JANCLU010000018.1"/>
</dbReference>
<evidence type="ECO:0000256" key="9">
    <source>
        <dbReference type="RuleBase" id="RU003862"/>
    </source>
</evidence>
<evidence type="ECO:0000256" key="8">
    <source>
        <dbReference type="ARBA" id="ARBA00048628"/>
    </source>
</evidence>
<dbReference type="PANTHER" id="PTHR45754:SF3">
    <property type="entry name" value="METHYLENETETRAHYDROFOLATE REDUCTASE (NADPH)"/>
    <property type="match status" value="1"/>
</dbReference>
<organism evidence="11 12">
    <name type="scientific">Alsobacter ponti</name>
    <dbReference type="NCBI Taxonomy" id="2962936"/>
    <lineage>
        <taxon>Bacteria</taxon>
        <taxon>Pseudomonadati</taxon>
        <taxon>Pseudomonadota</taxon>
        <taxon>Alphaproteobacteria</taxon>
        <taxon>Hyphomicrobiales</taxon>
        <taxon>Alsobacteraceae</taxon>
        <taxon>Alsobacter</taxon>
    </lineage>
</organism>
<evidence type="ECO:0000256" key="4">
    <source>
        <dbReference type="ARBA" id="ARBA00022630"/>
    </source>
</evidence>
<dbReference type="CDD" id="cd00537">
    <property type="entry name" value="MTHFR"/>
    <property type="match status" value="1"/>
</dbReference>
<feature type="region of interest" description="Disordered" evidence="10">
    <location>
        <begin position="1"/>
        <end position="25"/>
    </location>
</feature>
<dbReference type="InterPro" id="IPR003171">
    <property type="entry name" value="Mehydrof_redctse-like"/>
</dbReference>
<dbReference type="SUPFAM" id="SSF51730">
    <property type="entry name" value="FAD-linked oxidoreductase"/>
    <property type="match status" value="1"/>
</dbReference>
<proteinExistence type="inferred from homology"/>
<dbReference type="Gene3D" id="3.20.20.220">
    <property type="match status" value="1"/>
</dbReference>
<evidence type="ECO:0000256" key="5">
    <source>
        <dbReference type="ARBA" id="ARBA00022827"/>
    </source>
</evidence>
<evidence type="ECO:0000256" key="3">
    <source>
        <dbReference type="ARBA" id="ARBA00006743"/>
    </source>
</evidence>
<comment type="cofactor">
    <cofactor evidence="1 9">
        <name>FAD</name>
        <dbReference type="ChEBI" id="CHEBI:57692"/>
    </cofactor>
</comment>
<dbReference type="Pfam" id="PF02219">
    <property type="entry name" value="MTHFR"/>
    <property type="match status" value="1"/>
</dbReference>